<evidence type="ECO:0000313" key="2">
    <source>
        <dbReference type="Proteomes" id="UP000623678"/>
    </source>
</evidence>
<accession>A0A926EMU7</accession>
<keyword evidence="2" id="KW-1185">Reference proteome</keyword>
<dbReference type="EMBL" id="JACRTD010000010">
    <property type="protein sequence ID" value="MBC8586383.1"/>
    <property type="molecule type" value="Genomic_DNA"/>
</dbReference>
<organism evidence="1 2">
    <name type="scientific">Youxingia wuxianensis</name>
    <dbReference type="NCBI Taxonomy" id="2763678"/>
    <lineage>
        <taxon>Bacteria</taxon>
        <taxon>Bacillati</taxon>
        <taxon>Bacillota</taxon>
        <taxon>Clostridia</taxon>
        <taxon>Eubacteriales</taxon>
        <taxon>Oscillospiraceae</taxon>
        <taxon>Youxingia</taxon>
    </lineage>
</organism>
<comment type="caution">
    <text evidence="1">The sequence shown here is derived from an EMBL/GenBank/DDBJ whole genome shotgun (WGS) entry which is preliminary data.</text>
</comment>
<dbReference type="SUPFAM" id="SSF47598">
    <property type="entry name" value="Ribbon-helix-helix"/>
    <property type="match status" value="1"/>
</dbReference>
<dbReference type="Gene3D" id="1.10.1220.10">
    <property type="entry name" value="Met repressor-like"/>
    <property type="match status" value="1"/>
</dbReference>
<sequence>MKDNLSRYTLRIGKPILDKLEYIAKYEGRSKNKEIERLIKRHIEQFEKEHGPIDLEPST</sequence>
<proteinExistence type="predicted"/>
<dbReference type="AlphaFoldDB" id="A0A926EMU7"/>
<evidence type="ECO:0000313" key="1">
    <source>
        <dbReference type="EMBL" id="MBC8586383.1"/>
    </source>
</evidence>
<reference evidence="1" key="1">
    <citation type="submission" date="2020-08" db="EMBL/GenBank/DDBJ databases">
        <title>Genome public.</title>
        <authorList>
            <person name="Liu C."/>
            <person name="Sun Q."/>
        </authorList>
    </citation>
    <scope>NUCLEOTIDE SEQUENCE</scope>
    <source>
        <strain evidence="1">NSJ-64</strain>
    </source>
</reference>
<evidence type="ECO:0008006" key="3">
    <source>
        <dbReference type="Google" id="ProtNLM"/>
    </source>
</evidence>
<dbReference type="Proteomes" id="UP000623678">
    <property type="component" value="Unassembled WGS sequence"/>
</dbReference>
<dbReference type="InterPro" id="IPR010985">
    <property type="entry name" value="Ribbon_hlx_hlx"/>
</dbReference>
<dbReference type="InterPro" id="IPR013321">
    <property type="entry name" value="Arc_rbn_hlx_hlx"/>
</dbReference>
<name>A0A926EMU7_9FIRM</name>
<dbReference type="GO" id="GO:0006355">
    <property type="term" value="P:regulation of DNA-templated transcription"/>
    <property type="evidence" value="ECO:0007669"/>
    <property type="project" value="InterPro"/>
</dbReference>
<dbReference type="RefSeq" id="WP_262396103.1">
    <property type="nucleotide sequence ID" value="NZ_JACRTD010000010.1"/>
</dbReference>
<gene>
    <name evidence="1" type="ORF">H8705_12410</name>
</gene>
<protein>
    <recommendedName>
        <fullName evidence="3">Arc-like DNA binding domain-containing protein</fullName>
    </recommendedName>
</protein>